<comment type="subcellular location">
    <subcellularLocation>
        <location evidence="6">Cytoplasm</location>
    </subcellularLocation>
</comment>
<dbReference type="Pfam" id="PF20143">
    <property type="entry name" value="NAD_kinase_C"/>
    <property type="match status" value="1"/>
</dbReference>
<evidence type="ECO:0000256" key="5">
    <source>
        <dbReference type="ARBA" id="ARBA00047925"/>
    </source>
</evidence>
<dbReference type="PANTHER" id="PTHR20275">
    <property type="entry name" value="NAD KINASE"/>
    <property type="match status" value="1"/>
</dbReference>
<evidence type="ECO:0000256" key="2">
    <source>
        <dbReference type="ARBA" id="ARBA00022777"/>
    </source>
</evidence>
<dbReference type="GO" id="GO:0046872">
    <property type="term" value="F:metal ion binding"/>
    <property type="evidence" value="ECO:0007669"/>
    <property type="project" value="UniProtKB-UniRule"/>
</dbReference>
<dbReference type="Proteomes" id="UP000036951">
    <property type="component" value="Unassembled WGS sequence"/>
</dbReference>
<comment type="caution">
    <text evidence="6">Lacks conserved residue(s) required for the propagation of feature annotation.</text>
</comment>
<feature type="binding site" evidence="6">
    <location>
        <begin position="191"/>
        <end position="196"/>
    </location>
    <ligand>
        <name>NAD(+)</name>
        <dbReference type="ChEBI" id="CHEBI:57540"/>
    </ligand>
</feature>
<dbReference type="HAMAP" id="MF_00361">
    <property type="entry name" value="NAD_kinase"/>
    <property type="match status" value="1"/>
</dbReference>
<keyword evidence="1 6" id="KW-0808">Transferase</keyword>
<accession>A0A8E1QVX7</accession>
<dbReference type="RefSeq" id="WP_021855529.1">
    <property type="nucleotide sequence ID" value="NZ_DAWBWQ010000099.1"/>
</dbReference>
<dbReference type="OrthoDB" id="9774737at2"/>
<feature type="binding site" evidence="6">
    <location>
        <begin position="77"/>
        <end position="78"/>
    </location>
    <ligand>
        <name>NAD(+)</name>
        <dbReference type="ChEBI" id="CHEBI:57540"/>
    </ligand>
</feature>
<feature type="binding site" evidence="6">
    <location>
        <position position="82"/>
    </location>
    <ligand>
        <name>NAD(+)</name>
        <dbReference type="ChEBI" id="CHEBI:57540"/>
    </ligand>
</feature>
<feature type="binding site" evidence="6">
    <location>
        <position position="180"/>
    </location>
    <ligand>
        <name>NAD(+)</name>
        <dbReference type="ChEBI" id="CHEBI:57540"/>
    </ligand>
</feature>
<proteinExistence type="inferred from homology"/>
<keyword evidence="2 6" id="KW-0418">Kinase</keyword>
<comment type="caution">
    <text evidence="7">The sequence shown here is derived from an EMBL/GenBank/DDBJ whole genome shotgun (WGS) entry which is preliminary data.</text>
</comment>
<comment type="similarity">
    <text evidence="6">Belongs to the NAD kinase family.</text>
</comment>
<dbReference type="GO" id="GO:0051287">
    <property type="term" value="F:NAD binding"/>
    <property type="evidence" value="ECO:0007669"/>
    <property type="project" value="UniProtKB-ARBA"/>
</dbReference>
<dbReference type="InterPro" id="IPR017438">
    <property type="entry name" value="ATP-NAD_kinase_N"/>
</dbReference>
<reference evidence="7 8" key="1">
    <citation type="submission" date="2015-06" db="EMBL/GenBank/DDBJ databases">
        <title>Prevotella sp. 109, sp. nov., a novel member of the family Prevotellaceae isolated from human faeces.</title>
        <authorList>
            <person name="Shkoporov A.N."/>
            <person name="Chaplin A.V."/>
            <person name="Kafarskaia L.I."/>
            <person name="Efimov B.A."/>
        </authorList>
    </citation>
    <scope>NUCLEOTIDE SEQUENCE [LARGE SCALE GENOMIC DNA]</scope>
    <source>
        <strain evidence="7 8">109</strain>
    </source>
</reference>
<evidence type="ECO:0000256" key="4">
    <source>
        <dbReference type="ARBA" id="ARBA00023027"/>
    </source>
</evidence>
<dbReference type="Gene3D" id="2.60.200.30">
    <property type="entry name" value="Probable inorganic polyphosphate/atp-NAD kinase, domain 2"/>
    <property type="match status" value="1"/>
</dbReference>
<feature type="binding site" evidence="6">
    <location>
        <position position="250"/>
    </location>
    <ligand>
        <name>NAD(+)</name>
        <dbReference type="ChEBI" id="CHEBI:57540"/>
    </ligand>
</feature>
<dbReference type="InterPro" id="IPR017437">
    <property type="entry name" value="ATP-NAD_kinase_PpnK-typ_C"/>
</dbReference>
<keyword evidence="3 6" id="KW-0521">NADP</keyword>
<dbReference type="Gene3D" id="3.40.50.10330">
    <property type="entry name" value="Probable inorganic polyphosphate/atp-NAD kinase, domain 1"/>
    <property type="match status" value="1"/>
</dbReference>
<comment type="cofactor">
    <cofactor evidence="6">
        <name>a divalent metal cation</name>
        <dbReference type="ChEBI" id="CHEBI:60240"/>
    </cofactor>
</comment>
<dbReference type="InterPro" id="IPR002504">
    <property type="entry name" value="NADK"/>
</dbReference>
<keyword evidence="6" id="KW-0963">Cytoplasm</keyword>
<dbReference type="GO" id="GO:0005524">
    <property type="term" value="F:ATP binding"/>
    <property type="evidence" value="ECO:0007669"/>
    <property type="project" value="UniProtKB-KW"/>
</dbReference>
<dbReference type="AlphaFoldDB" id="A0A8E1QVX7"/>
<evidence type="ECO:0000313" key="8">
    <source>
        <dbReference type="Proteomes" id="UP000036951"/>
    </source>
</evidence>
<comment type="catalytic activity">
    <reaction evidence="5 6">
        <text>NAD(+) + ATP = ADP + NADP(+) + H(+)</text>
        <dbReference type="Rhea" id="RHEA:18629"/>
        <dbReference type="ChEBI" id="CHEBI:15378"/>
        <dbReference type="ChEBI" id="CHEBI:30616"/>
        <dbReference type="ChEBI" id="CHEBI:57540"/>
        <dbReference type="ChEBI" id="CHEBI:58349"/>
        <dbReference type="ChEBI" id="CHEBI:456216"/>
        <dbReference type="EC" id="2.7.1.23"/>
    </reaction>
</comment>
<dbReference type="Pfam" id="PF01513">
    <property type="entry name" value="NAD_kinase"/>
    <property type="match status" value="1"/>
</dbReference>
<dbReference type="SUPFAM" id="SSF111331">
    <property type="entry name" value="NAD kinase/diacylglycerol kinase-like"/>
    <property type="match status" value="1"/>
</dbReference>
<dbReference type="GO" id="GO:0006741">
    <property type="term" value="P:NADP+ biosynthetic process"/>
    <property type="evidence" value="ECO:0007669"/>
    <property type="project" value="UniProtKB-UniRule"/>
</dbReference>
<comment type="function">
    <text evidence="6">Involved in the regulation of the intracellular balance of NAD and NADP, and is a key enzyme in the biosynthesis of NADP. Catalyzes specifically the phosphorylation on 2'-hydroxyl of the adenosine moiety of NAD to yield NADP.</text>
</comment>
<keyword evidence="4 6" id="KW-0520">NAD</keyword>
<dbReference type="EMBL" id="LFQU01000031">
    <property type="protein sequence ID" value="KOO67635.1"/>
    <property type="molecule type" value="Genomic_DNA"/>
</dbReference>
<name>A0A8E1QVX7_9BACT</name>
<dbReference type="GO" id="GO:0005737">
    <property type="term" value="C:cytoplasm"/>
    <property type="evidence" value="ECO:0007669"/>
    <property type="project" value="UniProtKB-SubCell"/>
</dbReference>
<organism evidence="7 8">
    <name type="scientific">Xylanibacter rarus</name>
    <dbReference type="NCBI Taxonomy" id="1676614"/>
    <lineage>
        <taxon>Bacteria</taxon>
        <taxon>Pseudomonadati</taxon>
        <taxon>Bacteroidota</taxon>
        <taxon>Bacteroidia</taxon>
        <taxon>Bacteroidales</taxon>
        <taxon>Prevotellaceae</taxon>
        <taxon>Xylanibacter</taxon>
    </lineage>
</organism>
<evidence type="ECO:0000256" key="3">
    <source>
        <dbReference type="ARBA" id="ARBA00022857"/>
    </source>
</evidence>
<dbReference type="NCBIfam" id="NF002521">
    <property type="entry name" value="PRK01911.1"/>
    <property type="match status" value="1"/>
</dbReference>
<keyword evidence="6" id="KW-0067">ATP-binding</keyword>
<evidence type="ECO:0000256" key="1">
    <source>
        <dbReference type="ARBA" id="ARBA00022679"/>
    </source>
</evidence>
<keyword evidence="8" id="KW-1185">Reference proteome</keyword>
<evidence type="ECO:0000256" key="6">
    <source>
        <dbReference type="HAMAP-Rule" id="MF_00361"/>
    </source>
</evidence>
<feature type="active site" description="Proton acceptor" evidence="6">
    <location>
        <position position="77"/>
    </location>
</feature>
<dbReference type="PANTHER" id="PTHR20275:SF0">
    <property type="entry name" value="NAD KINASE"/>
    <property type="match status" value="1"/>
</dbReference>
<dbReference type="GO" id="GO:0003951">
    <property type="term" value="F:NAD+ kinase activity"/>
    <property type="evidence" value="ECO:0007669"/>
    <property type="project" value="UniProtKB-UniRule"/>
</dbReference>
<dbReference type="GO" id="GO:0019674">
    <property type="term" value="P:NAD+ metabolic process"/>
    <property type="evidence" value="ECO:0007669"/>
    <property type="project" value="InterPro"/>
</dbReference>
<dbReference type="EC" id="2.7.1.23" evidence="6"/>
<feature type="binding site" evidence="6">
    <location>
        <begin position="150"/>
        <end position="151"/>
    </location>
    <ligand>
        <name>NAD(+)</name>
        <dbReference type="ChEBI" id="CHEBI:57540"/>
    </ligand>
</feature>
<keyword evidence="6" id="KW-0547">Nucleotide-binding</keyword>
<sequence length="295" mass="32013">MGSRKFKFALFGNIYQAKKSANIRDIMSYLTRRGAEVCVEKLFYDFLVSTGRLSPGSVEVFEGGNFMADFVISMGGDGTLLRAAGLVGSKNIPILGVNMGRLGFLADIVPTEAESALDSLYRGDYTLENHSVICVEADGKPLPGVSHALNDIAVLKRDNASMISIRTSINGEYLVTYQADGLIVSTPTGSTAYSLSNGGPIIVPQTGILCLTPVAPHSLNIRPMVISDDSEITLTVESRNHNFLIAVDGQSAKCSEKTRLTIRKAPYNIKIVKRSSQKYFSTLRQKMMWGADTRG</sequence>
<dbReference type="InterPro" id="IPR016064">
    <property type="entry name" value="NAD/diacylglycerol_kinase_sf"/>
</dbReference>
<protein>
    <recommendedName>
        <fullName evidence="6">NAD kinase</fullName>
        <ecNumber evidence="6">2.7.1.23</ecNumber>
    </recommendedName>
    <alternativeName>
        <fullName evidence="6">ATP-dependent NAD kinase</fullName>
    </alternativeName>
</protein>
<evidence type="ECO:0000313" key="7">
    <source>
        <dbReference type="EMBL" id="KOO67635.1"/>
    </source>
</evidence>
<gene>
    <name evidence="7" type="primary">ppnK</name>
    <name evidence="6" type="synonym">nadK</name>
    <name evidence="7" type="ORF">ACU52_12450</name>
</gene>
<feature type="binding site" evidence="6">
    <location>
        <position position="215"/>
    </location>
    <ligand>
        <name>NAD(+)</name>
        <dbReference type="ChEBI" id="CHEBI:57540"/>
    </ligand>
</feature>